<protein>
    <submittedName>
        <fullName evidence="2">RES family NAD+ phosphorylase</fullName>
    </submittedName>
</protein>
<organism evidence="2 3">
    <name type="scientific">Pseudomonas paracarnis</name>
    <dbReference type="NCBI Taxonomy" id="2750625"/>
    <lineage>
        <taxon>Bacteria</taxon>
        <taxon>Pseudomonadati</taxon>
        <taxon>Pseudomonadota</taxon>
        <taxon>Gammaproteobacteria</taxon>
        <taxon>Pseudomonadales</taxon>
        <taxon>Pseudomonadaceae</taxon>
        <taxon>Pseudomonas</taxon>
    </lineage>
</organism>
<evidence type="ECO:0000313" key="3">
    <source>
        <dbReference type="Proteomes" id="UP001336015"/>
    </source>
</evidence>
<evidence type="ECO:0000259" key="1">
    <source>
        <dbReference type="SMART" id="SM00953"/>
    </source>
</evidence>
<reference evidence="2 3" key="1">
    <citation type="journal article" date="2023" name="Int J Dairy Technol">
        <title>Genome based analysis of Pseudomonas paracarnis RQ057, a strain responsible for blue discoloration spoilage in processed cheese.</title>
        <authorList>
            <person name="Rodrigues Rd.S."/>
            <person name="Machado S.G."/>
            <person name="de Carvalho A.F."/>
            <person name="Nero L.A."/>
        </authorList>
    </citation>
    <scope>NUCLEOTIDE SEQUENCE [LARGE SCALE GENOMIC DNA]</scope>
    <source>
        <strain evidence="2 3">RQ057</strain>
    </source>
</reference>
<name>A0ABU6BV22_9PSED</name>
<accession>A0ABU6BV22</accession>
<evidence type="ECO:0000313" key="2">
    <source>
        <dbReference type="EMBL" id="MEB3784168.1"/>
    </source>
</evidence>
<dbReference type="Proteomes" id="UP001336015">
    <property type="component" value="Unassembled WGS sequence"/>
</dbReference>
<dbReference type="RefSeq" id="WP_060766699.1">
    <property type="nucleotide sequence ID" value="NZ_CAJFCM010000001.1"/>
</dbReference>
<sequence length="221" mass="24222">MVDEEKKQSQDVEQKIQSALLKHPEVIVDFKKGTPFFRVQPTRHKDPVFYNKNSDSRYGDLNKEIGVCYVAANTAVAIAETLQHGGEGPGSPVLMSEIQGMSVHELAADRDLRLVDVARMSAYVGGHKLRHLVEAKGQGSEGYSLTQTVSAACMRHSKEIDGFLYTSTVFPAASNDGCNVVLFEGRKKQLVPVSSKPLTEVELENGQTAIEFLADLDVTVE</sequence>
<dbReference type="EMBL" id="JAJGWQ010000010">
    <property type="protein sequence ID" value="MEB3784168.1"/>
    <property type="molecule type" value="Genomic_DNA"/>
</dbReference>
<dbReference type="Pfam" id="PF08808">
    <property type="entry name" value="RES"/>
    <property type="match status" value="1"/>
</dbReference>
<feature type="domain" description="RES" evidence="1">
    <location>
        <begin position="46"/>
        <end position="193"/>
    </location>
</feature>
<proteinExistence type="predicted"/>
<dbReference type="SMART" id="SM00953">
    <property type="entry name" value="RES"/>
    <property type="match status" value="1"/>
</dbReference>
<dbReference type="InterPro" id="IPR014914">
    <property type="entry name" value="RES_dom"/>
</dbReference>
<keyword evidence="3" id="KW-1185">Reference proteome</keyword>
<gene>
    <name evidence="2" type="ORF">LLW09_16630</name>
</gene>
<comment type="caution">
    <text evidence="2">The sequence shown here is derived from an EMBL/GenBank/DDBJ whole genome shotgun (WGS) entry which is preliminary data.</text>
</comment>